<evidence type="ECO:0000259" key="2">
    <source>
        <dbReference type="Pfam" id="PF00775"/>
    </source>
</evidence>
<dbReference type="InterPro" id="IPR015889">
    <property type="entry name" value="Intradiol_dOase_core"/>
</dbReference>
<feature type="compositionally biased region" description="Polar residues" evidence="1">
    <location>
        <begin position="11"/>
        <end position="20"/>
    </location>
</feature>
<reference evidence="4 5" key="3">
    <citation type="journal article" date="2017" name="G3 (Bethesda)">
        <title>Comparative analysis highlights variable genome content of wheat rusts and divergence of the mating loci.</title>
        <authorList>
            <person name="Cuomo C.A."/>
            <person name="Bakkeren G."/>
            <person name="Khalil H.B."/>
            <person name="Panwar V."/>
            <person name="Joly D."/>
            <person name="Linning R."/>
            <person name="Sakthikumar S."/>
            <person name="Song X."/>
            <person name="Adiconis X."/>
            <person name="Fan L."/>
            <person name="Goldberg J.M."/>
            <person name="Levin J.Z."/>
            <person name="Young S."/>
            <person name="Zeng Q."/>
            <person name="Anikster Y."/>
            <person name="Bruce M."/>
            <person name="Wang M."/>
            <person name="Yin C."/>
            <person name="McCallum B."/>
            <person name="Szabo L.J."/>
            <person name="Hulbert S."/>
            <person name="Chen X."/>
            <person name="Fellers J.P."/>
        </authorList>
    </citation>
    <scope>NUCLEOTIDE SEQUENCE</scope>
    <source>
        <strain evidence="5">Isolate 1-1 / race 1 (BBBD)</strain>
        <strain evidence="4">isolate 1-1 / race 1 (BBBD)</strain>
    </source>
</reference>
<dbReference type="SUPFAM" id="SSF49482">
    <property type="entry name" value="Aromatic compound dioxygenase"/>
    <property type="match status" value="1"/>
</dbReference>
<dbReference type="GO" id="GO:0008199">
    <property type="term" value="F:ferric iron binding"/>
    <property type="evidence" value="ECO:0007669"/>
    <property type="project" value="InterPro"/>
</dbReference>
<gene>
    <name evidence="3" type="ORF">PTTG_00090</name>
</gene>
<dbReference type="Proteomes" id="UP000005240">
    <property type="component" value="Unassembled WGS sequence"/>
</dbReference>
<organism evidence="3">
    <name type="scientific">Puccinia triticina (isolate 1-1 / race 1 (BBBD))</name>
    <name type="common">Brown leaf rust fungus</name>
    <dbReference type="NCBI Taxonomy" id="630390"/>
    <lineage>
        <taxon>Eukaryota</taxon>
        <taxon>Fungi</taxon>
        <taxon>Dikarya</taxon>
        <taxon>Basidiomycota</taxon>
        <taxon>Pucciniomycotina</taxon>
        <taxon>Pucciniomycetes</taxon>
        <taxon>Pucciniales</taxon>
        <taxon>Pucciniaceae</taxon>
        <taxon>Puccinia</taxon>
    </lineage>
</organism>
<proteinExistence type="predicted"/>
<dbReference type="PANTHER" id="PTHR34315:SF1">
    <property type="entry name" value="INTRADIOL RING-CLEAVAGE DIOXYGENASES DOMAIN-CONTAINING PROTEIN-RELATED"/>
    <property type="match status" value="1"/>
</dbReference>
<accession>A0A180GVZ0</accession>
<dbReference type="Gene3D" id="2.60.130.10">
    <property type="entry name" value="Aromatic compound dioxygenase"/>
    <property type="match status" value="1"/>
</dbReference>
<dbReference type="InterPro" id="IPR000627">
    <property type="entry name" value="Intradiol_dOase_C"/>
</dbReference>
<evidence type="ECO:0000256" key="1">
    <source>
        <dbReference type="SAM" id="MobiDB-lite"/>
    </source>
</evidence>
<dbReference type="OrthoDB" id="121380at2759"/>
<feature type="domain" description="Intradiol ring-cleavage dioxygenases" evidence="2">
    <location>
        <begin position="239"/>
        <end position="324"/>
    </location>
</feature>
<protein>
    <submittedName>
        <fullName evidence="4">INTRADIOL_DIOXYGENAS domain-containing protein</fullName>
    </submittedName>
</protein>
<reference evidence="4" key="4">
    <citation type="submission" date="2025-05" db="UniProtKB">
        <authorList>
            <consortium name="EnsemblFungi"/>
        </authorList>
    </citation>
    <scope>IDENTIFICATION</scope>
    <source>
        <strain evidence="4">isolate 1-1 / race 1 (BBBD)</strain>
    </source>
</reference>
<dbReference type="GO" id="GO:0016702">
    <property type="term" value="F:oxidoreductase activity, acting on single donors with incorporation of molecular oxygen, incorporation of two atoms of oxygen"/>
    <property type="evidence" value="ECO:0007669"/>
    <property type="project" value="InterPro"/>
</dbReference>
<name>A0A180GVZ0_PUCT1</name>
<feature type="region of interest" description="Disordered" evidence="1">
    <location>
        <begin position="1"/>
        <end position="22"/>
    </location>
</feature>
<reference evidence="3" key="1">
    <citation type="submission" date="2009-11" db="EMBL/GenBank/DDBJ databases">
        <authorList>
            <consortium name="The Broad Institute Genome Sequencing Platform"/>
            <person name="Ward D."/>
            <person name="Feldgarden M."/>
            <person name="Earl A."/>
            <person name="Young S.K."/>
            <person name="Zeng Q."/>
            <person name="Koehrsen M."/>
            <person name="Alvarado L."/>
            <person name="Berlin A."/>
            <person name="Bochicchio J."/>
            <person name="Borenstein D."/>
            <person name="Chapman S.B."/>
            <person name="Chen Z."/>
            <person name="Engels R."/>
            <person name="Freedman E."/>
            <person name="Gellesch M."/>
            <person name="Goldberg J."/>
            <person name="Griggs A."/>
            <person name="Gujja S."/>
            <person name="Heilman E."/>
            <person name="Heiman D."/>
            <person name="Hepburn T."/>
            <person name="Howarth C."/>
            <person name="Jen D."/>
            <person name="Larson L."/>
            <person name="Lewis B."/>
            <person name="Mehta T."/>
            <person name="Park D."/>
            <person name="Pearson M."/>
            <person name="Roberts A."/>
            <person name="Saif S."/>
            <person name="Shea T."/>
            <person name="Shenoy N."/>
            <person name="Sisk P."/>
            <person name="Stolte C."/>
            <person name="Sykes S."/>
            <person name="Thomson T."/>
            <person name="Walk T."/>
            <person name="White J."/>
            <person name="Yandava C."/>
            <person name="Izard J."/>
            <person name="Baranova O.V."/>
            <person name="Blanton J.M."/>
            <person name="Tanner A.C."/>
            <person name="Dewhirst F.E."/>
            <person name="Haas B."/>
            <person name="Nusbaum C."/>
            <person name="Birren B."/>
        </authorList>
    </citation>
    <scope>NUCLEOTIDE SEQUENCE [LARGE SCALE GENOMIC DNA]</scope>
    <source>
        <strain evidence="3">1-1 BBBD Race 1</strain>
    </source>
</reference>
<evidence type="ECO:0000313" key="3">
    <source>
        <dbReference type="EMBL" id="OAV96997.1"/>
    </source>
</evidence>
<evidence type="ECO:0000313" key="5">
    <source>
        <dbReference type="Proteomes" id="UP000005240"/>
    </source>
</evidence>
<reference evidence="3" key="2">
    <citation type="submission" date="2016-05" db="EMBL/GenBank/DDBJ databases">
        <title>Comparative analysis highlights variable genome content of wheat rusts and divergence of the mating loci.</title>
        <authorList>
            <person name="Cuomo C.A."/>
            <person name="Bakkeren G."/>
            <person name="Szabo L."/>
            <person name="Khalil H."/>
            <person name="Joly D."/>
            <person name="Goldberg J."/>
            <person name="Young S."/>
            <person name="Zeng Q."/>
            <person name="Fellers J."/>
        </authorList>
    </citation>
    <scope>NUCLEOTIDE SEQUENCE [LARGE SCALE GENOMIC DNA]</scope>
    <source>
        <strain evidence="3">1-1 BBBD Race 1</strain>
    </source>
</reference>
<keyword evidence="5" id="KW-1185">Reference proteome</keyword>
<dbReference type="EnsemblFungi" id="PTTG_00090-t43_1">
    <property type="protein sequence ID" value="PTTG_00090-t43_1-p1"/>
    <property type="gene ID" value="PTTG_00090"/>
</dbReference>
<feature type="region of interest" description="Disordered" evidence="1">
    <location>
        <begin position="431"/>
        <end position="470"/>
    </location>
</feature>
<dbReference type="Pfam" id="PF00775">
    <property type="entry name" value="Dioxygenase_C"/>
    <property type="match status" value="1"/>
</dbReference>
<dbReference type="VEuPathDB" id="FungiDB:PTTG_00090"/>
<dbReference type="PANTHER" id="PTHR34315">
    <property type="match status" value="1"/>
</dbReference>
<dbReference type="EMBL" id="ADAS02000016">
    <property type="protein sequence ID" value="OAV96997.1"/>
    <property type="molecule type" value="Genomic_DNA"/>
</dbReference>
<dbReference type="STRING" id="630390.A0A180GVZ0"/>
<sequence>MALRGIIAQPTPKNSTSVGSATDAHPARLVANRGKCGSVGGQPRKMRLGWHAWALPEPSVQVMLRLQHLSRPLHVNKYSTEHIGIVLFSIPISIGRHAGHCISRSRLLAPSGSGIWSTSVLYVAKPSGASTLVFLQPRVLATNPLRLVSFCVDTLEARSAVQLTKPGSMAWSISRIGINGTFYTSPPTIFAILLLYHSFLSCFSEPSRPILEHRALPATKSDQPNSTSLQGSHYIKNTFLRSNLKENQTGFPLSIQFTVLDTDSCAPVENALVEIWGSNSHGAYSGEPTGSSPSQADCSSWLRGGLGTDSEGIARFETIYPGPEVKRAPRIYAIVRTDWYEIANQKTIDSDSVQYAAATGQVFFPDELNEKIYKDPNYKDASTKAVKNEADPSYKVDSGSWKAQAEPFDGGSSGGVRAHVTISLNINAPPKIEIGTAPGRCTPGSNNPPDSGGTERIHPPQEEQSSTAPSFQPPIIAIMMISMMLIYGLYGHGGPSDNGSGKSQKCHT</sequence>
<dbReference type="AlphaFoldDB" id="A0A180GVZ0"/>
<evidence type="ECO:0000313" key="4">
    <source>
        <dbReference type="EnsemblFungi" id="PTTG_00090-t43_1-p1"/>
    </source>
</evidence>